<dbReference type="InterPro" id="IPR011990">
    <property type="entry name" value="TPR-like_helical_dom_sf"/>
</dbReference>
<comment type="similarity">
    <text evidence="2">Belongs to the SusD family.</text>
</comment>
<dbReference type="Pfam" id="PF14322">
    <property type="entry name" value="SusD-like_3"/>
    <property type="match status" value="1"/>
</dbReference>
<evidence type="ECO:0000256" key="3">
    <source>
        <dbReference type="ARBA" id="ARBA00022729"/>
    </source>
</evidence>
<dbReference type="Gene3D" id="1.25.40.390">
    <property type="match status" value="1"/>
</dbReference>
<name>A0A3D5J2W7_9FLAO</name>
<dbReference type="Pfam" id="PF07980">
    <property type="entry name" value="SusD_RagB"/>
    <property type="match status" value="1"/>
</dbReference>
<keyword evidence="3" id="KW-0732">Signal</keyword>
<protein>
    <submittedName>
        <fullName evidence="8">RagB/SusD family nutrient uptake outer membrane protein</fullName>
    </submittedName>
</protein>
<keyword evidence="5" id="KW-0998">Cell outer membrane</keyword>
<dbReference type="SUPFAM" id="SSF48452">
    <property type="entry name" value="TPR-like"/>
    <property type="match status" value="1"/>
</dbReference>
<evidence type="ECO:0000259" key="6">
    <source>
        <dbReference type="Pfam" id="PF07980"/>
    </source>
</evidence>
<gene>
    <name evidence="8" type="ORF">DGQ38_14715</name>
</gene>
<evidence type="ECO:0000256" key="5">
    <source>
        <dbReference type="ARBA" id="ARBA00023237"/>
    </source>
</evidence>
<reference evidence="8 9" key="1">
    <citation type="journal article" date="2018" name="Nat. Biotechnol.">
        <title>A standardized bacterial taxonomy based on genome phylogeny substantially revises the tree of life.</title>
        <authorList>
            <person name="Parks D.H."/>
            <person name="Chuvochina M."/>
            <person name="Waite D.W."/>
            <person name="Rinke C."/>
            <person name="Skarshewski A."/>
            <person name="Chaumeil P.A."/>
            <person name="Hugenholtz P."/>
        </authorList>
    </citation>
    <scope>NUCLEOTIDE SEQUENCE [LARGE SCALE GENOMIC DNA]</scope>
    <source>
        <strain evidence="8">UBA9359</strain>
    </source>
</reference>
<dbReference type="GO" id="GO:0009279">
    <property type="term" value="C:cell outer membrane"/>
    <property type="evidence" value="ECO:0007669"/>
    <property type="project" value="UniProtKB-SubCell"/>
</dbReference>
<dbReference type="EMBL" id="DPMF01000342">
    <property type="protein sequence ID" value="HCV82294.1"/>
    <property type="molecule type" value="Genomic_DNA"/>
</dbReference>
<evidence type="ECO:0000313" key="8">
    <source>
        <dbReference type="EMBL" id="HCV82294.1"/>
    </source>
</evidence>
<evidence type="ECO:0000313" key="9">
    <source>
        <dbReference type="Proteomes" id="UP000264330"/>
    </source>
</evidence>
<keyword evidence="4" id="KW-0472">Membrane</keyword>
<dbReference type="Proteomes" id="UP000264330">
    <property type="component" value="Unassembled WGS sequence"/>
</dbReference>
<comment type="subcellular location">
    <subcellularLocation>
        <location evidence="1">Cell outer membrane</location>
    </subcellularLocation>
</comment>
<accession>A0A3D5J2W7</accession>
<dbReference type="InterPro" id="IPR012944">
    <property type="entry name" value="SusD_RagB_dom"/>
</dbReference>
<dbReference type="CDD" id="cd08977">
    <property type="entry name" value="SusD"/>
    <property type="match status" value="1"/>
</dbReference>
<sequence>MIMKNIKQYIMISLVAGTLVSCNDELDIKPISEETAASAYATGPQIQAALTGVYESFQSSDYYIWDRVIYQDVRSDNHYAGGDNPEIYQFDRIDITPTNGRIYGMWGNVYNAISKANVVLENAPLVENRITEEEREHILGQAYFLRAYHYFTLVKNFGDVPLYLEFISTTDPSVTRKPRASVDEVYTQIMADLEEALTRLPDDYGNDASVNKARATKGAANALLAKVYAQMPNPDYNKVLEHTNAVINSPAGYTLLANYAELFDGNHYNNSESILEIQFLGGDEGNWAPQMQLPPSISGDSWRKFVTPSKDLVAAFDAEGDNIRKNATVLFEKVSWIDEYWGNAPNSSVAFAYKWKNASAWASADNEYLLRLADIILLKAEALNELGQTDQAVELVNIIRNRAELEPLTAGETASQNTMREAILKERRLELAQEAKRWDDLIRYNKAIEVMNSVDDIDLSTGQPVNYSVTEKDLLLPIPQNEIDRNPNLTQNPGY</sequence>
<dbReference type="AlphaFoldDB" id="A0A3D5J2W7"/>
<dbReference type="PROSITE" id="PS51257">
    <property type="entry name" value="PROKAR_LIPOPROTEIN"/>
    <property type="match status" value="1"/>
</dbReference>
<proteinExistence type="inferred from homology"/>
<evidence type="ECO:0000256" key="1">
    <source>
        <dbReference type="ARBA" id="ARBA00004442"/>
    </source>
</evidence>
<comment type="caution">
    <text evidence="8">The sequence shown here is derived from an EMBL/GenBank/DDBJ whole genome shotgun (WGS) entry which is preliminary data.</text>
</comment>
<evidence type="ECO:0000259" key="7">
    <source>
        <dbReference type="Pfam" id="PF14322"/>
    </source>
</evidence>
<evidence type="ECO:0000256" key="2">
    <source>
        <dbReference type="ARBA" id="ARBA00006275"/>
    </source>
</evidence>
<evidence type="ECO:0000256" key="4">
    <source>
        <dbReference type="ARBA" id="ARBA00023136"/>
    </source>
</evidence>
<organism evidence="8 9">
    <name type="scientific">Zunongwangia profunda</name>
    <dbReference type="NCBI Taxonomy" id="398743"/>
    <lineage>
        <taxon>Bacteria</taxon>
        <taxon>Pseudomonadati</taxon>
        <taxon>Bacteroidota</taxon>
        <taxon>Flavobacteriia</taxon>
        <taxon>Flavobacteriales</taxon>
        <taxon>Flavobacteriaceae</taxon>
        <taxon>Zunongwangia</taxon>
    </lineage>
</organism>
<feature type="domain" description="SusD-like N-terminal" evidence="7">
    <location>
        <begin position="47"/>
        <end position="228"/>
    </location>
</feature>
<dbReference type="InterPro" id="IPR033985">
    <property type="entry name" value="SusD-like_N"/>
</dbReference>
<feature type="domain" description="RagB/SusD" evidence="6">
    <location>
        <begin position="350"/>
        <end position="495"/>
    </location>
</feature>